<evidence type="ECO:0000259" key="2">
    <source>
        <dbReference type="Pfam" id="PF21666"/>
    </source>
</evidence>
<evidence type="ECO:0000313" key="4">
    <source>
        <dbReference type="Proteomes" id="UP000799777"/>
    </source>
</evidence>
<name>A0A9P4LJD4_9PLEO</name>
<accession>A0A9P4LJD4</accession>
<dbReference type="AlphaFoldDB" id="A0A9P4LJD4"/>
<reference evidence="3" key="1">
    <citation type="journal article" date="2020" name="Stud. Mycol.">
        <title>101 Dothideomycetes genomes: a test case for predicting lifestyles and emergence of pathogens.</title>
        <authorList>
            <person name="Haridas S."/>
            <person name="Albert R."/>
            <person name="Binder M."/>
            <person name="Bloem J."/>
            <person name="Labutti K."/>
            <person name="Salamov A."/>
            <person name="Andreopoulos B."/>
            <person name="Baker S."/>
            <person name="Barry K."/>
            <person name="Bills G."/>
            <person name="Bluhm B."/>
            <person name="Cannon C."/>
            <person name="Castanera R."/>
            <person name="Culley D."/>
            <person name="Daum C."/>
            <person name="Ezra D."/>
            <person name="Gonzalez J."/>
            <person name="Henrissat B."/>
            <person name="Kuo A."/>
            <person name="Liang C."/>
            <person name="Lipzen A."/>
            <person name="Lutzoni F."/>
            <person name="Magnuson J."/>
            <person name="Mondo S."/>
            <person name="Nolan M."/>
            <person name="Ohm R."/>
            <person name="Pangilinan J."/>
            <person name="Park H.-J."/>
            <person name="Ramirez L."/>
            <person name="Alfaro M."/>
            <person name="Sun H."/>
            <person name="Tritt A."/>
            <person name="Yoshinaga Y."/>
            <person name="Zwiers L.-H."/>
            <person name="Turgeon B."/>
            <person name="Goodwin S."/>
            <person name="Spatafora J."/>
            <person name="Crous P."/>
            <person name="Grigoriev I."/>
        </authorList>
    </citation>
    <scope>NUCLEOTIDE SEQUENCE</scope>
    <source>
        <strain evidence="3">CBS 110217</strain>
    </source>
</reference>
<dbReference type="InterPro" id="IPR049192">
    <property type="entry name" value="DUF4246_C"/>
</dbReference>
<dbReference type="Proteomes" id="UP000799777">
    <property type="component" value="Unassembled WGS sequence"/>
</dbReference>
<dbReference type="Pfam" id="PF21666">
    <property type="entry name" value="DUF4246_N"/>
    <property type="match status" value="1"/>
</dbReference>
<dbReference type="InterPro" id="IPR049207">
    <property type="entry name" value="DUF4246_N"/>
</dbReference>
<evidence type="ECO:0000313" key="3">
    <source>
        <dbReference type="EMBL" id="KAF2026477.1"/>
    </source>
</evidence>
<sequence length="691" mass="79064">MTTIAQTHDYPGLGLSLRHLDQDDNDYQLGAHGSCYGSHSDLIFVRELAMMDIMDKLTDKPDWHKKVFDEEIVAKWRKEALAIPDEELYKIATNGKRQYWERDGRVQMRDIEPCEPPKGIMSDVAFDCCIQELRSKAKYYEQTGIIPTLDACASAAKSDNLVTEELRTALRAAFNKLKIDQRTSPDWHPNTNDMVQDLVHPSMYPFVYARTRAFKEECVSVLDAIEKWAGKGTVVPKDEWRPDAQRDEFRYGVGGGEVPPQYWSNTYQWLPANLAFQDDGSVKFTSCINNLHPNKYSDIYRTIEKLVHTSLPMWDQCLRTVEYGAGRTESRMGKPEDPDDENVKNWIPDSHEACADVEVDEDDLEEEGYDPEYCEDINEYKWKVLRKPKLPEPSFEDVDYVPKEGKRLIDRFRDTGLQVIVKMASIELTPEKPEFPAGGWHIEGQMNEHICATALYYLDSDNITSSNLSFRMQTSAYINDGEGYDVGQDAYHWMEAVFGTNLGGGNSPCLQNYGTIETRQGRLLAFPNILTSADYNVSQHRVSPFKLIDPTKPGHRRFIALWLVDPAKRIISTANVPPQQMTWYAESLLGSAPDTRKEALAKLPAELITLLQENGLQSSLPDQDVAMSDNPRLPEELMDMVREYFEKNGQDMPMSVEEARQHRAKLMEERGAFVKTAEKGWQRHSYSFCEH</sequence>
<keyword evidence="4" id="KW-1185">Reference proteome</keyword>
<proteinExistence type="predicted"/>
<dbReference type="PANTHER" id="PTHR33119:SF1">
    <property type="entry name" value="FE2OG DIOXYGENASE DOMAIN-CONTAINING PROTEIN"/>
    <property type="match status" value="1"/>
</dbReference>
<dbReference type="OrthoDB" id="415532at2759"/>
<protein>
    <submittedName>
        <fullName evidence="3">Uncharacterized protein</fullName>
    </submittedName>
</protein>
<dbReference type="Pfam" id="PF14033">
    <property type="entry name" value="DUF4246"/>
    <property type="match status" value="1"/>
</dbReference>
<dbReference type="EMBL" id="ML978243">
    <property type="protein sequence ID" value="KAF2026477.1"/>
    <property type="molecule type" value="Genomic_DNA"/>
</dbReference>
<dbReference type="PANTHER" id="PTHR33119">
    <property type="entry name" value="IFI3P"/>
    <property type="match status" value="1"/>
</dbReference>
<organism evidence="3 4">
    <name type="scientific">Setomelanomma holmii</name>
    <dbReference type="NCBI Taxonomy" id="210430"/>
    <lineage>
        <taxon>Eukaryota</taxon>
        <taxon>Fungi</taxon>
        <taxon>Dikarya</taxon>
        <taxon>Ascomycota</taxon>
        <taxon>Pezizomycotina</taxon>
        <taxon>Dothideomycetes</taxon>
        <taxon>Pleosporomycetidae</taxon>
        <taxon>Pleosporales</taxon>
        <taxon>Pleosporineae</taxon>
        <taxon>Phaeosphaeriaceae</taxon>
        <taxon>Setomelanomma</taxon>
    </lineage>
</organism>
<gene>
    <name evidence="3" type="ORF">EK21DRAFT_74167</name>
</gene>
<dbReference type="InterPro" id="IPR025340">
    <property type="entry name" value="DUF4246"/>
</dbReference>
<evidence type="ECO:0000259" key="1">
    <source>
        <dbReference type="Pfam" id="PF14033"/>
    </source>
</evidence>
<comment type="caution">
    <text evidence="3">The sequence shown here is derived from an EMBL/GenBank/DDBJ whole genome shotgun (WGS) entry which is preliminary data.</text>
</comment>
<feature type="domain" description="DUF4246" evidence="1">
    <location>
        <begin position="125"/>
        <end position="586"/>
    </location>
</feature>
<feature type="domain" description="DUF4246" evidence="2">
    <location>
        <begin position="10"/>
        <end position="79"/>
    </location>
</feature>